<keyword evidence="9" id="KW-1185">Reference proteome</keyword>
<dbReference type="EMBL" id="CP000804">
    <property type="protein sequence ID" value="ABU58361.1"/>
    <property type="molecule type" value="Genomic_DNA"/>
</dbReference>
<accession>A7NLH8</accession>
<keyword evidence="8" id="KW-0723">Serine/threonine-protein kinase</keyword>
<keyword evidence="2 5" id="KW-0547">Nucleotide-binding</keyword>
<keyword evidence="3 8" id="KW-0418">Kinase</keyword>
<dbReference type="SUPFAM" id="SSF49478">
    <property type="entry name" value="Cna protein B-type domain"/>
    <property type="match status" value="1"/>
</dbReference>
<dbReference type="KEGG" id="rca:Rcas_2278"/>
<evidence type="ECO:0000256" key="2">
    <source>
        <dbReference type="ARBA" id="ARBA00022741"/>
    </source>
</evidence>
<dbReference type="SUPFAM" id="SSF56112">
    <property type="entry name" value="Protein kinase-like (PK-like)"/>
    <property type="match status" value="1"/>
</dbReference>
<dbReference type="InterPro" id="IPR011009">
    <property type="entry name" value="Kinase-like_dom_sf"/>
</dbReference>
<name>A7NLH8_ROSCS</name>
<feature type="region of interest" description="Disordered" evidence="6">
    <location>
        <begin position="316"/>
        <end position="347"/>
    </location>
</feature>
<dbReference type="Gene3D" id="1.10.510.10">
    <property type="entry name" value="Transferase(Phosphotransferase) domain 1"/>
    <property type="match status" value="1"/>
</dbReference>
<dbReference type="Gene3D" id="3.30.200.20">
    <property type="entry name" value="Phosphorylase Kinase, domain 1"/>
    <property type="match status" value="1"/>
</dbReference>
<gene>
    <name evidence="8" type="ordered locus">Rcas_2278</name>
</gene>
<evidence type="ECO:0000256" key="3">
    <source>
        <dbReference type="ARBA" id="ARBA00022777"/>
    </source>
</evidence>
<sequence>MLAPDEIVQQRYQIVRPVGKGGSGAVYEAIDLRLGNRVALKQTAIPAEQSLNLLEREARLLARLRHPALPRVIDHFVEGRYQYLVMEFIGGDDLGTMLLQRNRLFEMHQVLRWADQLLGALEYLHRQNPPVLHRDIKPQNLKLTADGDVVLLDFGLAKGGSGGHTLHRTGESIFGYTPHYAPLEQINNTGTGPRSDLYSLAATLYHLLTGVQPPDALTRATAVLRRLPDPLISIRQLNAAIPESVGVILMQALALDPDERPVSAATMRAALAKAEAETNGAALSETPMYPVDADTLPAARFSDTVRYDAAIAQRLTPTTPSSDMSSALPAPQAAPRTMTTPKDETDRRPGRYAVLLARLRAVGFHGWSLLHRKVSALPHPWNRYALPAAMTLVVIMVLLSVVLAMSQTDTTAVAVNDASLPAPTLAPAPFVPTVLTPPDAFQHGAVSTVSASSVVQPVARRIIPAEVYTGALPITLTVEGDHLDEQYPFALESPEVGRLPLEMVSGDDTQVTLLLTALPSDFRGEATLMLVIDGAPQADVRLILRDFLERKAVSGVRREYRYMPQIGVDEAGAYTSLHTAPDAASNRFAVLRNDDVVEVLRADVPEWYEVRINASANALHVGAVGWIERWLIDDQNVPPLVFAGLLGQTPTDLAVRCGTQFRSSIYGSVEDRNGRGIAGATLIVTSADGRNQYTVRTRPNGTYDIGGLGCTTWIVRLTAIPDVSVFEANEVRVTNLNGGRYTAAEVRFRQQP</sequence>
<evidence type="ECO:0000256" key="6">
    <source>
        <dbReference type="SAM" id="MobiDB-lite"/>
    </source>
</evidence>
<feature type="binding site" evidence="5">
    <location>
        <position position="41"/>
    </location>
    <ligand>
        <name>ATP</name>
        <dbReference type="ChEBI" id="CHEBI:30616"/>
    </ligand>
</feature>
<dbReference type="eggNOG" id="COG0515">
    <property type="taxonomic scope" value="Bacteria"/>
</dbReference>
<dbReference type="Pfam" id="PF00069">
    <property type="entry name" value="Pkinase"/>
    <property type="match status" value="1"/>
</dbReference>
<feature type="domain" description="Protein kinase" evidence="7">
    <location>
        <begin position="12"/>
        <end position="272"/>
    </location>
</feature>
<dbReference type="InterPro" id="IPR000719">
    <property type="entry name" value="Prot_kinase_dom"/>
</dbReference>
<dbReference type="PANTHER" id="PTHR43289">
    <property type="entry name" value="MITOGEN-ACTIVATED PROTEIN KINASE KINASE KINASE 20-RELATED"/>
    <property type="match status" value="1"/>
</dbReference>
<organism evidence="8 9">
    <name type="scientific">Roseiflexus castenholzii (strain DSM 13941 / HLO8)</name>
    <dbReference type="NCBI Taxonomy" id="383372"/>
    <lineage>
        <taxon>Bacteria</taxon>
        <taxon>Bacillati</taxon>
        <taxon>Chloroflexota</taxon>
        <taxon>Chloroflexia</taxon>
        <taxon>Chloroflexales</taxon>
        <taxon>Roseiflexineae</taxon>
        <taxon>Roseiflexaceae</taxon>
        <taxon>Roseiflexus</taxon>
    </lineage>
</organism>
<dbReference type="STRING" id="383372.Rcas_2278"/>
<keyword evidence="4 5" id="KW-0067">ATP-binding</keyword>
<dbReference type="AlphaFoldDB" id="A7NLH8"/>
<evidence type="ECO:0000313" key="8">
    <source>
        <dbReference type="EMBL" id="ABU58361.1"/>
    </source>
</evidence>
<dbReference type="PROSITE" id="PS50011">
    <property type="entry name" value="PROTEIN_KINASE_DOM"/>
    <property type="match status" value="1"/>
</dbReference>
<dbReference type="HOGENOM" id="CLU_365965_0_0_0"/>
<evidence type="ECO:0000313" key="9">
    <source>
        <dbReference type="Proteomes" id="UP000000263"/>
    </source>
</evidence>
<dbReference type="OrthoDB" id="9801841at2"/>
<dbReference type="GO" id="GO:0004674">
    <property type="term" value="F:protein serine/threonine kinase activity"/>
    <property type="evidence" value="ECO:0007669"/>
    <property type="project" value="UniProtKB-KW"/>
</dbReference>
<evidence type="ECO:0000259" key="7">
    <source>
        <dbReference type="PROSITE" id="PS50011"/>
    </source>
</evidence>
<dbReference type="PROSITE" id="PS00107">
    <property type="entry name" value="PROTEIN_KINASE_ATP"/>
    <property type="match status" value="1"/>
</dbReference>
<reference evidence="8 9" key="1">
    <citation type="submission" date="2007-08" db="EMBL/GenBank/DDBJ databases">
        <title>Complete sequence of Roseiflexus castenholzii DSM 13941.</title>
        <authorList>
            <consortium name="US DOE Joint Genome Institute"/>
            <person name="Copeland A."/>
            <person name="Lucas S."/>
            <person name="Lapidus A."/>
            <person name="Barry K."/>
            <person name="Glavina del Rio T."/>
            <person name="Dalin E."/>
            <person name="Tice H."/>
            <person name="Pitluck S."/>
            <person name="Thompson L.S."/>
            <person name="Brettin T."/>
            <person name="Bruce D."/>
            <person name="Detter J.C."/>
            <person name="Han C."/>
            <person name="Tapia R."/>
            <person name="Schmutz J."/>
            <person name="Larimer F."/>
            <person name="Land M."/>
            <person name="Hauser L."/>
            <person name="Kyrpides N."/>
            <person name="Mikhailova N."/>
            <person name="Bryant D.A."/>
            <person name="Hanada S."/>
            <person name="Tsukatani Y."/>
            <person name="Richardson P."/>
        </authorList>
    </citation>
    <scope>NUCLEOTIDE SEQUENCE [LARGE SCALE GENOMIC DNA]</scope>
    <source>
        <strain evidence="9">DSM 13941 / HLO8</strain>
    </source>
</reference>
<dbReference type="CDD" id="cd14014">
    <property type="entry name" value="STKc_PknB_like"/>
    <property type="match status" value="1"/>
</dbReference>
<evidence type="ECO:0000256" key="5">
    <source>
        <dbReference type="PROSITE-ProRule" id="PRU10141"/>
    </source>
</evidence>
<feature type="compositionally biased region" description="Polar residues" evidence="6">
    <location>
        <begin position="316"/>
        <end position="325"/>
    </location>
</feature>
<evidence type="ECO:0000256" key="4">
    <source>
        <dbReference type="ARBA" id="ARBA00022840"/>
    </source>
</evidence>
<dbReference type="InterPro" id="IPR017441">
    <property type="entry name" value="Protein_kinase_ATP_BS"/>
</dbReference>
<evidence type="ECO:0000256" key="1">
    <source>
        <dbReference type="ARBA" id="ARBA00022679"/>
    </source>
</evidence>
<dbReference type="SMART" id="SM00220">
    <property type="entry name" value="S_TKc"/>
    <property type="match status" value="1"/>
</dbReference>
<protein>
    <submittedName>
        <fullName evidence="8">Serine/threonine protein kinase</fullName>
    </submittedName>
</protein>
<proteinExistence type="predicted"/>
<dbReference type="PANTHER" id="PTHR43289:SF34">
    <property type="entry name" value="SERINE_THREONINE-PROTEIN KINASE YBDM-RELATED"/>
    <property type="match status" value="1"/>
</dbReference>
<dbReference type="Proteomes" id="UP000000263">
    <property type="component" value="Chromosome"/>
</dbReference>
<dbReference type="GO" id="GO:0005524">
    <property type="term" value="F:ATP binding"/>
    <property type="evidence" value="ECO:0007669"/>
    <property type="project" value="UniProtKB-UniRule"/>
</dbReference>
<keyword evidence="1" id="KW-0808">Transferase</keyword>